<evidence type="ECO:0000313" key="1">
    <source>
        <dbReference type="EMBL" id="PZR79114.1"/>
    </source>
</evidence>
<dbReference type="EMBL" id="QHBU01000223">
    <property type="protein sequence ID" value="PZR79114.1"/>
    <property type="molecule type" value="Genomic_DNA"/>
</dbReference>
<name>A0A2W6A6D9_9BACT</name>
<dbReference type="Proteomes" id="UP000248724">
    <property type="component" value="Unassembled WGS sequence"/>
</dbReference>
<gene>
    <name evidence="1" type="ORF">DLM65_11430</name>
</gene>
<evidence type="ECO:0000313" key="2">
    <source>
        <dbReference type="Proteomes" id="UP000248724"/>
    </source>
</evidence>
<accession>A0A2W6A6D9</accession>
<reference evidence="1 2" key="1">
    <citation type="journal article" date="2017" name="Nature">
        <title>Atmospheric trace gases support primary production in Antarctic desert surface soil.</title>
        <authorList>
            <person name="Ji M."/>
            <person name="Greening C."/>
            <person name="Vanwonterghem I."/>
            <person name="Carere C.R."/>
            <person name="Bay S.K."/>
            <person name="Steen J.A."/>
            <person name="Montgomery K."/>
            <person name="Lines T."/>
            <person name="Beardall J."/>
            <person name="van Dorst J."/>
            <person name="Snape I."/>
            <person name="Stott M.B."/>
            <person name="Hugenholtz P."/>
            <person name="Ferrari B.C."/>
        </authorList>
    </citation>
    <scope>NUCLEOTIDE SEQUENCE [LARGE SCALE GENOMIC DNA]</scope>
    <source>
        <strain evidence="1">RRmetagenome_bin12</strain>
    </source>
</reference>
<protein>
    <submittedName>
        <fullName evidence="1">Uncharacterized protein</fullName>
    </submittedName>
</protein>
<organism evidence="1 2">
    <name type="scientific">Candidatus Aeolococcus gillhamiae</name>
    <dbReference type="NCBI Taxonomy" id="3127015"/>
    <lineage>
        <taxon>Bacteria</taxon>
        <taxon>Bacillati</taxon>
        <taxon>Candidatus Dormiibacterota</taxon>
        <taxon>Candidatus Dormibacteria</taxon>
        <taxon>Candidatus Aeolococcales</taxon>
        <taxon>Candidatus Aeolococcaceae</taxon>
        <taxon>Candidatus Aeolococcus</taxon>
    </lineage>
</organism>
<comment type="caution">
    <text evidence="1">The sequence shown here is derived from an EMBL/GenBank/DDBJ whole genome shotgun (WGS) entry which is preliminary data.</text>
</comment>
<dbReference type="AlphaFoldDB" id="A0A2W6A6D9"/>
<proteinExistence type="predicted"/>
<sequence>MAAAAGTEIRHGEPMPQGHQLVYADIDAREVERQRVITPLLRDEKVDFTLRELERIWDERTAGPF</sequence>